<feature type="compositionally biased region" description="Pro residues" evidence="1">
    <location>
        <begin position="122"/>
        <end position="135"/>
    </location>
</feature>
<dbReference type="EMBL" id="FMBM01000001">
    <property type="protein sequence ID" value="SCC79255.1"/>
    <property type="molecule type" value="Genomic_DNA"/>
</dbReference>
<dbReference type="RefSeq" id="WP_074443675.1">
    <property type="nucleotide sequence ID" value="NZ_FMBM01000001.1"/>
</dbReference>
<evidence type="ECO:0000256" key="1">
    <source>
        <dbReference type="SAM" id="MobiDB-lite"/>
    </source>
</evidence>
<gene>
    <name evidence="2" type="ORF">GA0071312_0769</name>
</gene>
<reference evidence="2 3" key="1">
    <citation type="submission" date="2016-08" db="EMBL/GenBank/DDBJ databases">
        <authorList>
            <person name="Varghese N."/>
            <person name="Submissions Spin"/>
        </authorList>
    </citation>
    <scope>NUCLEOTIDE SEQUENCE [LARGE SCALE GENOMIC DNA]</scope>
    <source>
        <strain evidence="2 3">HL-109</strain>
    </source>
</reference>
<evidence type="ECO:0000313" key="3">
    <source>
        <dbReference type="Proteomes" id="UP000182800"/>
    </source>
</evidence>
<comment type="caution">
    <text evidence="2">The sequence shown here is derived from an EMBL/GenBank/DDBJ whole genome shotgun (WGS) entry which is preliminary data.</text>
</comment>
<dbReference type="Proteomes" id="UP000182800">
    <property type="component" value="Unassembled WGS sequence"/>
</dbReference>
<proteinExistence type="predicted"/>
<protein>
    <submittedName>
        <fullName evidence="2">Uncharacterized protein</fullName>
    </submittedName>
</protein>
<name>A0ABY0K5Y1_9HYPH</name>
<evidence type="ECO:0000313" key="2">
    <source>
        <dbReference type="EMBL" id="SCC79255.1"/>
    </source>
</evidence>
<feature type="region of interest" description="Disordered" evidence="1">
    <location>
        <begin position="116"/>
        <end position="135"/>
    </location>
</feature>
<accession>A0ABY0K5Y1</accession>
<keyword evidence="3" id="KW-1185">Reference proteome</keyword>
<organism evidence="2 3">
    <name type="scientific">Saliniramus fredricksonii</name>
    <dbReference type="NCBI Taxonomy" id="1653334"/>
    <lineage>
        <taxon>Bacteria</taxon>
        <taxon>Pseudomonadati</taxon>
        <taxon>Pseudomonadota</taxon>
        <taxon>Alphaproteobacteria</taxon>
        <taxon>Hyphomicrobiales</taxon>
        <taxon>Salinarimonadaceae</taxon>
        <taxon>Saliniramus</taxon>
    </lineage>
</organism>
<sequence>MADLSPDDIAWLRRLFAGRAPQEVARLKSLLEAHCAPLGAAPGEKPAASPADGGLPASAELTLLGITDDLGELRALLLALDMAFADLEDGDDRDALRTATNIIVTRLHTIRETLDQLHQAPPNHPPAPAPEPAHA</sequence>